<dbReference type="SUPFAM" id="SSF54160">
    <property type="entry name" value="Chromo domain-like"/>
    <property type="match status" value="1"/>
</dbReference>
<protein>
    <recommendedName>
        <fullName evidence="1">Chromo domain-containing protein</fullName>
    </recommendedName>
</protein>
<proteinExistence type="predicted"/>
<dbReference type="Proteomes" id="UP000078492">
    <property type="component" value="Unassembled WGS sequence"/>
</dbReference>
<dbReference type="InterPro" id="IPR016197">
    <property type="entry name" value="Chromo-like_dom_sf"/>
</dbReference>
<dbReference type="AlphaFoldDB" id="A0A151J8S9"/>
<sequence length="265" mass="31024">MSGETAREIHRHGHLLPNTIRCIICGPSNCDKTNALISLIESPHGVCFENVYVYSKSLFQPKYRYLEKLLKSISSIDYYAFFNNRDVIRPKETLPNSIFVFDDMACDNQYIIREYFSMGRHRYKHRISTQIAPQRLPLKKQAKNRSNIIYSTPIESQQQQQQQVSPFELEDEEVFRKSTPQGRNRLYSQLGPLGQIYVNTLLTYLLKDYQGKPITGGFYEYELRVSNPDVYLVEKILRKRGNKVNVKWLGMDSSYNSWIDKTDLL</sequence>
<gene>
    <name evidence="2" type="ORF">ALC57_06546</name>
</gene>
<evidence type="ECO:0000259" key="1">
    <source>
        <dbReference type="PROSITE" id="PS50013"/>
    </source>
</evidence>
<dbReference type="PROSITE" id="PS50013">
    <property type="entry name" value="CHROMO_2"/>
    <property type="match status" value="1"/>
</dbReference>
<dbReference type="GO" id="GO:0005694">
    <property type="term" value="C:chromosome"/>
    <property type="evidence" value="ECO:0007669"/>
    <property type="project" value="UniProtKB-ARBA"/>
</dbReference>
<dbReference type="InterPro" id="IPR000953">
    <property type="entry name" value="Chromo/chromo_shadow_dom"/>
</dbReference>
<feature type="domain" description="Chromo" evidence="1">
    <location>
        <begin position="231"/>
        <end position="265"/>
    </location>
</feature>
<reference evidence="2 3" key="1">
    <citation type="submission" date="2015-09" db="EMBL/GenBank/DDBJ databases">
        <title>Trachymyrmex cornetzi WGS genome.</title>
        <authorList>
            <person name="Nygaard S."/>
            <person name="Hu H."/>
            <person name="Boomsma J."/>
            <person name="Zhang G."/>
        </authorList>
    </citation>
    <scope>NUCLEOTIDE SEQUENCE [LARGE SCALE GENOMIC DNA]</scope>
    <source>
        <strain evidence="2">Tcor2-1</strain>
        <tissue evidence="2">Whole body</tissue>
    </source>
</reference>
<keyword evidence="3" id="KW-1185">Reference proteome</keyword>
<evidence type="ECO:0000313" key="3">
    <source>
        <dbReference type="Proteomes" id="UP000078492"/>
    </source>
</evidence>
<dbReference type="EMBL" id="KQ979542">
    <property type="protein sequence ID" value="KYN21091.1"/>
    <property type="molecule type" value="Genomic_DNA"/>
</dbReference>
<accession>A0A151J8S9</accession>
<name>A0A151J8S9_9HYME</name>
<evidence type="ECO:0000313" key="2">
    <source>
        <dbReference type="EMBL" id="KYN21091.1"/>
    </source>
</evidence>
<organism evidence="2 3">
    <name type="scientific">Trachymyrmex cornetzi</name>
    <dbReference type="NCBI Taxonomy" id="471704"/>
    <lineage>
        <taxon>Eukaryota</taxon>
        <taxon>Metazoa</taxon>
        <taxon>Ecdysozoa</taxon>
        <taxon>Arthropoda</taxon>
        <taxon>Hexapoda</taxon>
        <taxon>Insecta</taxon>
        <taxon>Pterygota</taxon>
        <taxon>Neoptera</taxon>
        <taxon>Endopterygota</taxon>
        <taxon>Hymenoptera</taxon>
        <taxon>Apocrita</taxon>
        <taxon>Aculeata</taxon>
        <taxon>Formicoidea</taxon>
        <taxon>Formicidae</taxon>
        <taxon>Myrmicinae</taxon>
        <taxon>Trachymyrmex</taxon>
    </lineage>
</organism>